<sequence length="40" mass="4415">MDESRRDQKYIGIRIDTDIALSQSPATLAKAKLTVIPDLA</sequence>
<protein>
    <submittedName>
        <fullName evidence="1">Uncharacterized protein</fullName>
    </submittedName>
</protein>
<name>A0Y984_9GAMM</name>
<dbReference type="EMBL" id="AAVT01000001">
    <property type="protein sequence ID" value="EAW32688.1"/>
    <property type="molecule type" value="Genomic_DNA"/>
</dbReference>
<evidence type="ECO:0000313" key="2">
    <source>
        <dbReference type="Proteomes" id="UP000004931"/>
    </source>
</evidence>
<proteinExistence type="predicted"/>
<dbReference type="STRING" id="247633.GP2143_15571"/>
<keyword evidence="2" id="KW-1185">Reference proteome</keyword>
<evidence type="ECO:0000313" key="1">
    <source>
        <dbReference type="EMBL" id="EAW32688.1"/>
    </source>
</evidence>
<comment type="caution">
    <text evidence="1">The sequence shown here is derived from an EMBL/GenBank/DDBJ whole genome shotgun (WGS) entry which is preliminary data.</text>
</comment>
<gene>
    <name evidence="1" type="ORF">GP2143_15571</name>
</gene>
<dbReference type="AlphaFoldDB" id="A0Y984"/>
<reference evidence="1 2" key="1">
    <citation type="journal article" date="2010" name="J. Bacteriol.">
        <title>Genome sequence of the oligotrophic marine Gammaproteobacterium HTCC2143, isolated from the Oregon Coast.</title>
        <authorList>
            <person name="Oh H.M."/>
            <person name="Kang I."/>
            <person name="Ferriera S."/>
            <person name="Giovannoni S.J."/>
            <person name="Cho J.C."/>
        </authorList>
    </citation>
    <scope>NUCLEOTIDE SEQUENCE [LARGE SCALE GENOMIC DNA]</scope>
    <source>
        <strain evidence="1 2">HTCC2143</strain>
    </source>
</reference>
<dbReference type="Proteomes" id="UP000004931">
    <property type="component" value="Unassembled WGS sequence"/>
</dbReference>
<accession>A0Y984</accession>
<organism evidence="1 2">
    <name type="scientific">marine gamma proteobacterium HTCC2143</name>
    <dbReference type="NCBI Taxonomy" id="247633"/>
    <lineage>
        <taxon>Bacteria</taxon>
        <taxon>Pseudomonadati</taxon>
        <taxon>Pseudomonadota</taxon>
        <taxon>Gammaproteobacteria</taxon>
        <taxon>Cellvibrionales</taxon>
        <taxon>Spongiibacteraceae</taxon>
        <taxon>BD1-7 clade</taxon>
    </lineage>
</organism>